<comment type="caution">
    <text evidence="3">The sequence shown here is derived from an EMBL/GenBank/DDBJ whole genome shotgun (WGS) entry which is preliminary data.</text>
</comment>
<dbReference type="InterPro" id="IPR000757">
    <property type="entry name" value="Beta-glucanase-like"/>
</dbReference>
<sequence>MCFCLSRLLVIEVFELYAFDVSTIPFNKGFSHLFGDANILHAAMILDVTSSQQNTGSGFKSSDLYNHGFFSAKIKLPSDYTAGSLFAFYTTDKIYLEDT</sequence>
<evidence type="ECO:0000256" key="1">
    <source>
        <dbReference type="SAM" id="SignalP"/>
    </source>
</evidence>
<organism evidence="3 4">
    <name type="scientific">Datura stramonium</name>
    <name type="common">Jimsonweed</name>
    <name type="synonym">Common thornapple</name>
    <dbReference type="NCBI Taxonomy" id="4076"/>
    <lineage>
        <taxon>Eukaryota</taxon>
        <taxon>Viridiplantae</taxon>
        <taxon>Streptophyta</taxon>
        <taxon>Embryophyta</taxon>
        <taxon>Tracheophyta</taxon>
        <taxon>Spermatophyta</taxon>
        <taxon>Magnoliopsida</taxon>
        <taxon>eudicotyledons</taxon>
        <taxon>Gunneridae</taxon>
        <taxon>Pentapetalae</taxon>
        <taxon>asterids</taxon>
        <taxon>lamiids</taxon>
        <taxon>Solanales</taxon>
        <taxon>Solanaceae</taxon>
        <taxon>Solanoideae</taxon>
        <taxon>Datureae</taxon>
        <taxon>Datura</taxon>
    </lineage>
</organism>
<protein>
    <recommendedName>
        <fullName evidence="2">GH16 domain-containing protein</fullName>
    </recommendedName>
</protein>
<feature type="signal peptide" evidence="1">
    <location>
        <begin position="1"/>
        <end position="18"/>
    </location>
</feature>
<gene>
    <name evidence="3" type="ORF">HAX54_018867</name>
</gene>
<dbReference type="InterPro" id="IPR013320">
    <property type="entry name" value="ConA-like_dom_sf"/>
</dbReference>
<reference evidence="3 4" key="1">
    <citation type="journal article" date="2021" name="BMC Genomics">
        <title>Datura genome reveals duplications of psychoactive alkaloid biosynthetic genes and high mutation rate following tissue culture.</title>
        <authorList>
            <person name="Rajewski A."/>
            <person name="Carter-House D."/>
            <person name="Stajich J."/>
            <person name="Litt A."/>
        </authorList>
    </citation>
    <scope>NUCLEOTIDE SEQUENCE [LARGE SCALE GENOMIC DNA]</scope>
    <source>
        <strain evidence="3">AR-01</strain>
    </source>
</reference>
<keyword evidence="4" id="KW-1185">Reference proteome</keyword>
<dbReference type="Gene3D" id="2.60.120.200">
    <property type="match status" value="1"/>
</dbReference>
<proteinExistence type="predicted"/>
<dbReference type="SUPFAM" id="SSF49899">
    <property type="entry name" value="Concanavalin A-like lectins/glucanases"/>
    <property type="match status" value="1"/>
</dbReference>
<evidence type="ECO:0000313" key="4">
    <source>
        <dbReference type="Proteomes" id="UP000823775"/>
    </source>
</evidence>
<feature type="chain" id="PRO_5045561334" description="GH16 domain-containing protein" evidence="1">
    <location>
        <begin position="19"/>
        <end position="99"/>
    </location>
</feature>
<evidence type="ECO:0000313" key="3">
    <source>
        <dbReference type="EMBL" id="MCD7446896.1"/>
    </source>
</evidence>
<name>A0ABS8RJE3_DATST</name>
<keyword evidence="1" id="KW-0732">Signal</keyword>
<dbReference type="Pfam" id="PF00722">
    <property type="entry name" value="Glyco_hydro_16"/>
    <property type="match status" value="1"/>
</dbReference>
<evidence type="ECO:0000259" key="2">
    <source>
        <dbReference type="Pfam" id="PF00722"/>
    </source>
</evidence>
<dbReference type="Proteomes" id="UP000823775">
    <property type="component" value="Unassembled WGS sequence"/>
</dbReference>
<accession>A0ABS8RJE3</accession>
<dbReference type="EMBL" id="JACEIK010000023">
    <property type="protein sequence ID" value="MCD7446896.1"/>
    <property type="molecule type" value="Genomic_DNA"/>
</dbReference>
<feature type="domain" description="GH16" evidence="2">
    <location>
        <begin position="45"/>
        <end position="92"/>
    </location>
</feature>